<reference evidence="1 2" key="1">
    <citation type="journal article" date="2015" name="Mol. Plant Microbe Interact.">
        <title>Comparative Genomic Analysis of Pseudomonas chlororaphis PCL1606 Reveals New Insight into Antifungal Compounds Involved in Biocontrol.</title>
        <authorList>
            <person name="Calderon C.E."/>
            <person name="Ramos C."/>
            <person name="de Vicente A."/>
            <person name="Cazorla F.M."/>
        </authorList>
    </citation>
    <scope>NUCLEOTIDE SEQUENCE [LARGE SCALE GENOMIC DNA]</scope>
    <source>
        <strain evidence="1 2">PCL1606</strain>
    </source>
</reference>
<evidence type="ECO:0000313" key="2">
    <source>
        <dbReference type="Proteomes" id="UP000032748"/>
    </source>
</evidence>
<dbReference type="AlphaFoldDB" id="A0A0D5XTS1"/>
<protein>
    <submittedName>
        <fullName evidence="1">Uncharacterized protein</fullName>
    </submittedName>
</protein>
<dbReference type="Proteomes" id="UP000032748">
    <property type="component" value="Chromosome"/>
</dbReference>
<name>A0A0D5XTS1_9PSED</name>
<accession>A0A0D5XTS1</accession>
<gene>
    <name evidence="1" type="ORF">PCL1606_07600</name>
</gene>
<sequence>MAKRKIRAAIAALALESLSLRSHSMKVAVCLISTMGRL</sequence>
<proteinExistence type="predicted"/>
<dbReference type="KEGG" id="pcz:PCL1606_07600"/>
<dbReference type="EMBL" id="CP011110">
    <property type="protein sequence ID" value="AKA22215.1"/>
    <property type="molecule type" value="Genomic_DNA"/>
</dbReference>
<organism evidence="1 2">
    <name type="scientific">Pseudomonas chlororaphis</name>
    <dbReference type="NCBI Taxonomy" id="587753"/>
    <lineage>
        <taxon>Bacteria</taxon>
        <taxon>Pseudomonadati</taxon>
        <taxon>Pseudomonadota</taxon>
        <taxon>Gammaproteobacteria</taxon>
        <taxon>Pseudomonadales</taxon>
        <taxon>Pseudomonadaceae</taxon>
        <taxon>Pseudomonas</taxon>
    </lineage>
</organism>
<evidence type="ECO:0000313" key="1">
    <source>
        <dbReference type="EMBL" id="AKA22215.1"/>
    </source>
</evidence>